<comment type="caution">
    <text evidence="1">The sequence shown here is derived from an EMBL/GenBank/DDBJ whole genome shotgun (WGS) entry which is preliminary data.</text>
</comment>
<dbReference type="InterPro" id="IPR052194">
    <property type="entry name" value="MESH1"/>
</dbReference>
<dbReference type="SUPFAM" id="SSF109604">
    <property type="entry name" value="HD-domain/PDEase-like"/>
    <property type="match status" value="1"/>
</dbReference>
<dbReference type="PANTHER" id="PTHR46246:SF1">
    <property type="entry name" value="GUANOSINE-3',5'-BIS(DIPHOSPHATE) 3'-PYROPHOSPHOHYDROLASE MESH1"/>
    <property type="match status" value="1"/>
</dbReference>
<dbReference type="Pfam" id="PF13328">
    <property type="entry name" value="HD_4"/>
    <property type="match status" value="1"/>
</dbReference>
<gene>
    <name evidence="1" type="ORF">IAA54_00765</name>
</gene>
<proteinExistence type="predicted"/>
<dbReference type="GO" id="GO:0008893">
    <property type="term" value="F:guanosine-3',5'-bis(diphosphate) 3'-diphosphatase activity"/>
    <property type="evidence" value="ECO:0007669"/>
    <property type="project" value="TreeGrafter"/>
</dbReference>
<sequence>MIYTALTCKAMRFAYNAYHGQLDVGGVPYVFHPYHLAEQMKDEFSTCAALLHDVVEDTDVTIEELEKEFPPEVTEAVRLLTHAEGTDYFDYVRAIRKNPIAAAVKMADLAHNSDESRLIQSVPPERIARWREKYARAKAILEESEP</sequence>
<evidence type="ECO:0000313" key="2">
    <source>
        <dbReference type="Proteomes" id="UP000886785"/>
    </source>
</evidence>
<protein>
    <submittedName>
        <fullName evidence="1">HD domain-containing protein</fullName>
    </submittedName>
</protein>
<evidence type="ECO:0000313" key="1">
    <source>
        <dbReference type="EMBL" id="HIR56179.1"/>
    </source>
</evidence>
<reference evidence="1" key="2">
    <citation type="journal article" date="2021" name="PeerJ">
        <title>Extensive microbial diversity within the chicken gut microbiome revealed by metagenomics and culture.</title>
        <authorList>
            <person name="Gilroy R."/>
            <person name="Ravi A."/>
            <person name="Getino M."/>
            <person name="Pursley I."/>
            <person name="Horton D.L."/>
            <person name="Alikhan N.F."/>
            <person name="Baker D."/>
            <person name="Gharbi K."/>
            <person name="Hall N."/>
            <person name="Watson M."/>
            <person name="Adriaenssens E.M."/>
            <person name="Foster-Nyarko E."/>
            <person name="Jarju S."/>
            <person name="Secka A."/>
            <person name="Antonio M."/>
            <person name="Oren A."/>
            <person name="Chaudhuri R.R."/>
            <person name="La Ragione R."/>
            <person name="Hildebrand F."/>
            <person name="Pallen M.J."/>
        </authorList>
    </citation>
    <scope>NUCLEOTIDE SEQUENCE</scope>
    <source>
        <strain evidence="1">ChiSjej1B19-7085</strain>
    </source>
</reference>
<dbReference type="PANTHER" id="PTHR46246">
    <property type="entry name" value="GUANOSINE-3',5'-BIS(DIPHOSPHATE) 3'-PYROPHOSPHOHYDROLASE MESH1"/>
    <property type="match status" value="1"/>
</dbReference>
<dbReference type="Proteomes" id="UP000886785">
    <property type="component" value="Unassembled WGS sequence"/>
</dbReference>
<accession>A0A9D1DNW5</accession>
<organism evidence="1 2">
    <name type="scientific">Candidatus Gallacutalibacter pullicola</name>
    <dbReference type="NCBI Taxonomy" id="2840830"/>
    <lineage>
        <taxon>Bacteria</taxon>
        <taxon>Bacillati</taxon>
        <taxon>Bacillota</taxon>
        <taxon>Clostridia</taxon>
        <taxon>Eubacteriales</taxon>
        <taxon>Candidatus Gallacutalibacter</taxon>
    </lineage>
</organism>
<dbReference type="Gene3D" id="1.10.3210.10">
    <property type="entry name" value="Hypothetical protein af1432"/>
    <property type="match status" value="1"/>
</dbReference>
<reference evidence="1" key="1">
    <citation type="submission" date="2020-10" db="EMBL/GenBank/DDBJ databases">
        <authorList>
            <person name="Gilroy R."/>
        </authorList>
    </citation>
    <scope>NUCLEOTIDE SEQUENCE</scope>
    <source>
        <strain evidence="1">ChiSjej1B19-7085</strain>
    </source>
</reference>
<dbReference type="AlphaFoldDB" id="A0A9D1DNW5"/>
<name>A0A9D1DNW5_9FIRM</name>
<dbReference type="EMBL" id="DVHF01000010">
    <property type="protein sequence ID" value="HIR56179.1"/>
    <property type="molecule type" value="Genomic_DNA"/>
</dbReference>